<name>A0ABD3DNN7_9LAMI</name>
<dbReference type="InterPro" id="IPR012340">
    <property type="entry name" value="NA-bd_OB-fold"/>
</dbReference>
<evidence type="ECO:0000256" key="6">
    <source>
        <dbReference type="SAM" id="MobiDB-lite"/>
    </source>
</evidence>
<proteinExistence type="inferred from homology"/>
<dbReference type="PANTHER" id="PTHR47165">
    <property type="entry name" value="OS03G0429900 PROTEIN"/>
    <property type="match status" value="1"/>
</dbReference>
<dbReference type="SUPFAM" id="SSF50249">
    <property type="entry name" value="Nucleic acid-binding proteins"/>
    <property type="match status" value="1"/>
</dbReference>
<dbReference type="CDD" id="cd04476">
    <property type="entry name" value="RPA1_DBD_C"/>
    <property type="match status" value="1"/>
</dbReference>
<organism evidence="8 9">
    <name type="scientific">Castilleja foliolosa</name>
    <dbReference type="NCBI Taxonomy" id="1961234"/>
    <lineage>
        <taxon>Eukaryota</taxon>
        <taxon>Viridiplantae</taxon>
        <taxon>Streptophyta</taxon>
        <taxon>Embryophyta</taxon>
        <taxon>Tracheophyta</taxon>
        <taxon>Spermatophyta</taxon>
        <taxon>Magnoliopsida</taxon>
        <taxon>eudicotyledons</taxon>
        <taxon>Gunneridae</taxon>
        <taxon>Pentapetalae</taxon>
        <taxon>asterids</taxon>
        <taxon>lamiids</taxon>
        <taxon>Lamiales</taxon>
        <taxon>Orobanchaceae</taxon>
        <taxon>Pedicularideae</taxon>
        <taxon>Castillejinae</taxon>
        <taxon>Castilleja</taxon>
    </lineage>
</organism>
<comment type="caution">
    <text evidence="8">The sequence shown here is derived from an EMBL/GenBank/DDBJ whole genome shotgun (WGS) entry which is preliminary data.</text>
</comment>
<reference evidence="9" key="1">
    <citation type="journal article" date="2024" name="IScience">
        <title>Strigolactones Initiate the Formation of Haustorium-like Structures in Castilleja.</title>
        <authorList>
            <person name="Buerger M."/>
            <person name="Peterson D."/>
            <person name="Chory J."/>
        </authorList>
    </citation>
    <scope>NUCLEOTIDE SEQUENCE [LARGE SCALE GENOMIC DNA]</scope>
</reference>
<feature type="domain" description="Replication factor A C-terminal" evidence="7">
    <location>
        <begin position="8"/>
        <end position="108"/>
    </location>
</feature>
<feature type="compositionally biased region" description="Low complexity" evidence="6">
    <location>
        <begin position="221"/>
        <end position="236"/>
    </location>
</feature>
<dbReference type="InterPro" id="IPR013955">
    <property type="entry name" value="Rep_factor-A_C"/>
</dbReference>
<keyword evidence="3" id="KW-0863">Zinc-finger</keyword>
<evidence type="ECO:0000256" key="1">
    <source>
        <dbReference type="ARBA" id="ARBA00005690"/>
    </source>
</evidence>
<dbReference type="EMBL" id="JAVIJP010000016">
    <property type="protein sequence ID" value="KAL3643698.1"/>
    <property type="molecule type" value="Genomic_DNA"/>
</dbReference>
<evidence type="ECO:0000256" key="4">
    <source>
        <dbReference type="ARBA" id="ARBA00022833"/>
    </source>
</evidence>
<feature type="region of interest" description="Disordered" evidence="6">
    <location>
        <begin position="217"/>
        <end position="236"/>
    </location>
</feature>
<evidence type="ECO:0000313" key="8">
    <source>
        <dbReference type="EMBL" id="KAL3643698.1"/>
    </source>
</evidence>
<keyword evidence="9" id="KW-1185">Reference proteome</keyword>
<evidence type="ECO:0000256" key="2">
    <source>
        <dbReference type="ARBA" id="ARBA00022723"/>
    </source>
</evidence>
<dbReference type="GO" id="GO:0008270">
    <property type="term" value="F:zinc ion binding"/>
    <property type="evidence" value="ECO:0007669"/>
    <property type="project" value="UniProtKB-KW"/>
</dbReference>
<evidence type="ECO:0000259" key="7">
    <source>
        <dbReference type="Pfam" id="PF08646"/>
    </source>
</evidence>
<dbReference type="GO" id="GO:0003677">
    <property type="term" value="F:DNA binding"/>
    <property type="evidence" value="ECO:0007669"/>
    <property type="project" value="UniProtKB-KW"/>
</dbReference>
<evidence type="ECO:0000256" key="3">
    <source>
        <dbReference type="ARBA" id="ARBA00022771"/>
    </source>
</evidence>
<keyword evidence="5" id="KW-0238">DNA-binding</keyword>
<dbReference type="InterPro" id="IPR047192">
    <property type="entry name" value="Euk_RPA1_DBD_C"/>
</dbReference>
<sequence length="252" mass="27998">MFTDAFCWVDATIVDIEPTGQYWYAACKNCAKKLVAHPGTSTCVGCAQDNSVKTIRYKVEVMVVDKTGTATLLLWNTACELLIGKSAAELYFIYGEYSDQIPKELEDGLIKKRVLFELRLSTFKIVRGAFNCAVSRCAYDDEIMETYTKLFNVTQGSTSDEHGTLTENSNSSPDMMDKNVKTIDKGKRKLFIDEDDEEDDAVDETEKCTGIDEVNAAEKTSNAAAKTSDAASAISPSDAVYKSKRRLFKKEK</sequence>
<dbReference type="Pfam" id="PF08646">
    <property type="entry name" value="Rep_fac-A_C"/>
    <property type="match status" value="1"/>
</dbReference>
<evidence type="ECO:0000256" key="5">
    <source>
        <dbReference type="ARBA" id="ARBA00023125"/>
    </source>
</evidence>
<keyword evidence="2" id="KW-0479">Metal-binding</keyword>
<comment type="similarity">
    <text evidence="1">Belongs to the replication factor A protein 1 family.</text>
</comment>
<accession>A0ABD3DNN7</accession>
<gene>
    <name evidence="8" type="ORF">CASFOL_014513</name>
</gene>
<dbReference type="Proteomes" id="UP001632038">
    <property type="component" value="Unassembled WGS sequence"/>
</dbReference>
<keyword evidence="4" id="KW-0862">Zinc</keyword>
<feature type="region of interest" description="Disordered" evidence="6">
    <location>
        <begin position="156"/>
        <end position="178"/>
    </location>
</feature>
<protein>
    <recommendedName>
        <fullName evidence="7">Replication factor A C-terminal domain-containing protein</fullName>
    </recommendedName>
</protein>
<evidence type="ECO:0000313" key="9">
    <source>
        <dbReference type="Proteomes" id="UP001632038"/>
    </source>
</evidence>
<dbReference type="Gene3D" id="2.40.50.140">
    <property type="entry name" value="Nucleic acid-binding proteins"/>
    <property type="match status" value="1"/>
</dbReference>
<dbReference type="AlphaFoldDB" id="A0ABD3DNN7"/>
<dbReference type="PANTHER" id="PTHR47165:SF4">
    <property type="entry name" value="OS03G0429900 PROTEIN"/>
    <property type="match status" value="1"/>
</dbReference>